<evidence type="ECO:0000313" key="1">
    <source>
        <dbReference type="EMBL" id="AAA17104.1"/>
    </source>
</evidence>
<sequence length="219" mass="24559">MHCKVVTQRLQELTWFGGLSLPVEKLPHPGHIVDLCGCMWMQNTVAALGFFIAPVRCYAVFGGTVHIAGTNLYFQRLALGPNDRGVQRLVHTIPRLSNVVFKPSRHRLPQRMHHADSGIAVADLVAQDTDADQVVNIVEVSPLDDHFLINRPVMLGPALHRRLDFRRTQGTYDLGTDLGQVGIAGRCTARYQPYDLLVFFGMQDRERQVFQLPLNTGHT</sequence>
<accession>Q49650</accession>
<organism evidence="1">
    <name type="scientific">Mycobacterium leprae</name>
    <dbReference type="NCBI Taxonomy" id="1769"/>
    <lineage>
        <taxon>Bacteria</taxon>
        <taxon>Bacillati</taxon>
        <taxon>Actinomycetota</taxon>
        <taxon>Actinomycetes</taxon>
        <taxon>Mycobacteriales</taxon>
        <taxon>Mycobacteriaceae</taxon>
        <taxon>Mycobacterium</taxon>
    </lineage>
</organism>
<name>Q49650_MYCLR</name>
<dbReference type="AlphaFoldDB" id="Q49650"/>
<reference evidence="1" key="2">
    <citation type="submission" date="1994-03" db="EMBL/GenBank/DDBJ databases">
        <authorList>
            <person name="Robison K."/>
        </authorList>
    </citation>
    <scope>NUCLEOTIDE SEQUENCE</scope>
</reference>
<dbReference type="PIR" id="S72740">
    <property type="entry name" value="S72740"/>
</dbReference>
<protein>
    <submittedName>
        <fullName evidence="1">p1177c</fullName>
    </submittedName>
</protein>
<reference evidence="1" key="1">
    <citation type="submission" date="1994-01" db="EMBL/GenBank/DDBJ databases">
        <authorList>
            <person name="Smith D.R."/>
        </authorList>
    </citation>
    <scope>NUCLEOTIDE SEQUENCE</scope>
</reference>
<dbReference type="EMBL" id="U00011">
    <property type="protein sequence ID" value="AAA17104.1"/>
    <property type="molecule type" value="Genomic_DNA"/>
</dbReference>
<proteinExistence type="predicted"/>